<dbReference type="InterPro" id="IPR012147">
    <property type="entry name" value="P_Ac_Bu_trans"/>
</dbReference>
<gene>
    <name evidence="10" type="primary">pta</name>
    <name evidence="10" type="ORF">METEAL_06000</name>
</gene>
<dbReference type="PANTHER" id="PTHR43356:SF3">
    <property type="entry name" value="PHOSPHATE ACETYLTRANSFERASE"/>
    <property type="match status" value="1"/>
</dbReference>
<evidence type="ECO:0000313" key="10">
    <source>
        <dbReference type="EMBL" id="BDU71426.1"/>
    </source>
</evidence>
<dbReference type="InterPro" id="IPR050500">
    <property type="entry name" value="Phos_Acetyltrans/Butyryltrans"/>
</dbReference>
<dbReference type="Pfam" id="PF01515">
    <property type="entry name" value="PTA_PTB"/>
    <property type="match status" value="1"/>
</dbReference>
<dbReference type="RefSeq" id="WP_316414316.1">
    <property type="nucleotide sequence ID" value="NZ_AP027080.1"/>
</dbReference>
<evidence type="ECO:0000256" key="7">
    <source>
        <dbReference type="ARBA" id="ARBA00023315"/>
    </source>
</evidence>
<keyword evidence="6" id="KW-0808">Transferase</keyword>
<dbReference type="PIRSF" id="PIRSF000428">
    <property type="entry name" value="P_Ac_trans"/>
    <property type="match status" value="1"/>
</dbReference>
<evidence type="ECO:0000313" key="11">
    <source>
        <dbReference type="Proteomes" id="UP001238179"/>
    </source>
</evidence>
<comment type="catalytic activity">
    <reaction evidence="1">
        <text>acetyl-CoA + phosphate = acetyl phosphate + CoA</text>
        <dbReference type="Rhea" id="RHEA:19521"/>
        <dbReference type="ChEBI" id="CHEBI:22191"/>
        <dbReference type="ChEBI" id="CHEBI:43474"/>
        <dbReference type="ChEBI" id="CHEBI:57287"/>
        <dbReference type="ChEBI" id="CHEBI:57288"/>
        <dbReference type="EC" id="2.3.1.8"/>
    </reaction>
</comment>
<dbReference type="EMBL" id="AP027080">
    <property type="protein sequence ID" value="BDU71426.1"/>
    <property type="molecule type" value="Genomic_DNA"/>
</dbReference>
<evidence type="ECO:0000259" key="9">
    <source>
        <dbReference type="Pfam" id="PF01515"/>
    </source>
</evidence>
<accession>A0AA48GF47</accession>
<dbReference type="NCBIfam" id="TIGR00651">
    <property type="entry name" value="pta"/>
    <property type="match status" value="1"/>
</dbReference>
<dbReference type="GO" id="GO:0008959">
    <property type="term" value="F:phosphate acetyltransferase activity"/>
    <property type="evidence" value="ECO:0007669"/>
    <property type="project" value="UniProtKB-EC"/>
</dbReference>
<keyword evidence="11" id="KW-1185">Reference proteome</keyword>
<organism evidence="10 11">
    <name type="scientific">Mesoterricola silvestris</name>
    <dbReference type="NCBI Taxonomy" id="2927979"/>
    <lineage>
        <taxon>Bacteria</taxon>
        <taxon>Pseudomonadati</taxon>
        <taxon>Acidobacteriota</taxon>
        <taxon>Holophagae</taxon>
        <taxon>Holophagales</taxon>
        <taxon>Holophagaceae</taxon>
        <taxon>Mesoterricola</taxon>
    </lineage>
</organism>
<evidence type="ECO:0000256" key="8">
    <source>
        <dbReference type="ARBA" id="ARBA00031108"/>
    </source>
</evidence>
<protein>
    <recommendedName>
        <fullName evidence="5">Phosphate acetyltransferase</fullName>
        <ecNumber evidence="4">2.3.1.8</ecNumber>
    </recommendedName>
    <alternativeName>
        <fullName evidence="8">Phosphotransacetylase</fullName>
    </alternativeName>
</protein>
<dbReference type="InterPro" id="IPR004614">
    <property type="entry name" value="P_AcTrfase"/>
</dbReference>
<dbReference type="KEGG" id="msil:METEAL_06000"/>
<evidence type="ECO:0000256" key="2">
    <source>
        <dbReference type="ARBA" id="ARBA00004989"/>
    </source>
</evidence>
<feature type="domain" description="Phosphate acetyl/butaryl transferase" evidence="9">
    <location>
        <begin position="12"/>
        <end position="331"/>
    </location>
</feature>
<dbReference type="Gene3D" id="3.40.50.10750">
    <property type="entry name" value="Isocitrate/Isopropylmalate dehydrogenase-like"/>
    <property type="match status" value="1"/>
</dbReference>
<evidence type="ECO:0000256" key="4">
    <source>
        <dbReference type="ARBA" id="ARBA00012707"/>
    </source>
</evidence>
<dbReference type="Gene3D" id="3.40.50.10950">
    <property type="match status" value="1"/>
</dbReference>
<evidence type="ECO:0000256" key="6">
    <source>
        <dbReference type="ARBA" id="ARBA00022679"/>
    </source>
</evidence>
<reference evidence="11" key="1">
    <citation type="journal article" date="2023" name="Int. J. Syst. Evol. Microbiol.">
        <title>Mesoterricola silvestris gen. nov., sp. nov., Mesoterricola sediminis sp. nov., Geothrix oryzae sp. nov., Geothrix edaphica sp. nov., Geothrix rubra sp. nov., and Geothrix limicola sp. nov., six novel members of Acidobacteriota isolated from soils.</title>
        <authorList>
            <person name="Itoh H."/>
            <person name="Sugisawa Y."/>
            <person name="Mise K."/>
            <person name="Xu Z."/>
            <person name="Kuniyasu M."/>
            <person name="Ushijima N."/>
            <person name="Kawano K."/>
            <person name="Kobayashi E."/>
            <person name="Shiratori Y."/>
            <person name="Masuda Y."/>
            <person name="Senoo K."/>
        </authorList>
    </citation>
    <scope>NUCLEOTIDE SEQUENCE [LARGE SCALE GENOMIC DNA]</scope>
    <source>
        <strain evidence="11">W79</strain>
    </source>
</reference>
<evidence type="ECO:0000256" key="5">
    <source>
        <dbReference type="ARBA" id="ARBA00021528"/>
    </source>
</evidence>
<comment type="similarity">
    <text evidence="3">Belongs to the phosphate acetyltransferase and butyryltransferase family.</text>
</comment>
<sequence length="336" mass="35370">MNANHETWFTEFRKRAKALSRHIVLPEGVDDRTLKAAHSLLQDGICRVTVLGDPARMTARAAELGLSLQGAELRNPDTDPETPELAGAFFEARKHKGMTEAKALETVKLPLYFGGMLVKTGKADGFVAGALNTTGETVRACLLTIGCAKGIKTVSSAFLMIHPDPAFGERGAMMFGDCAVLPDPDAEQLAEVAIASADSAKAMLGVEPKVAMLSFSTAGSAEHEKVDKVRAALANVRERRPGLQVDGEIQFDAAMIPAIGQKKFPGSAVAGKANVLVFPDLNAGNIGYKIAERFGGASANGPFLQGLAKPGNDLSRGCTAEDVVNTVVLTVLQTAI</sequence>
<proteinExistence type="inferred from homology"/>
<evidence type="ECO:0000256" key="1">
    <source>
        <dbReference type="ARBA" id="ARBA00000705"/>
    </source>
</evidence>
<dbReference type="SUPFAM" id="SSF53659">
    <property type="entry name" value="Isocitrate/Isopropylmalate dehydrogenase-like"/>
    <property type="match status" value="1"/>
</dbReference>
<dbReference type="EC" id="2.3.1.8" evidence="4"/>
<dbReference type="PANTHER" id="PTHR43356">
    <property type="entry name" value="PHOSPHATE ACETYLTRANSFERASE"/>
    <property type="match status" value="1"/>
</dbReference>
<evidence type="ECO:0000256" key="3">
    <source>
        <dbReference type="ARBA" id="ARBA00005656"/>
    </source>
</evidence>
<dbReference type="InterPro" id="IPR002505">
    <property type="entry name" value="PTA_PTB"/>
</dbReference>
<keyword evidence="7" id="KW-0012">Acyltransferase</keyword>
<comment type="pathway">
    <text evidence="2">Metabolic intermediate biosynthesis; acetyl-CoA biosynthesis; acetyl-CoA from acetate: step 2/2.</text>
</comment>
<dbReference type="Proteomes" id="UP001238179">
    <property type="component" value="Chromosome"/>
</dbReference>
<dbReference type="InterPro" id="IPR042113">
    <property type="entry name" value="P_AcTrfase_dom1"/>
</dbReference>
<name>A0AA48GF47_9BACT</name>
<dbReference type="AlphaFoldDB" id="A0AA48GF47"/>
<dbReference type="InterPro" id="IPR042112">
    <property type="entry name" value="P_AcTrfase_dom2"/>
</dbReference>
<dbReference type="NCBIfam" id="NF007233">
    <property type="entry name" value="PRK09653.1"/>
    <property type="match status" value="1"/>
</dbReference>